<organism evidence="4 5">
    <name type="scientific">Sediminibacterium roseum</name>
    <dbReference type="NCBI Taxonomy" id="1978412"/>
    <lineage>
        <taxon>Bacteria</taxon>
        <taxon>Pseudomonadati</taxon>
        <taxon>Bacteroidota</taxon>
        <taxon>Chitinophagia</taxon>
        <taxon>Chitinophagales</taxon>
        <taxon>Chitinophagaceae</taxon>
        <taxon>Sediminibacterium</taxon>
    </lineage>
</organism>
<dbReference type="GO" id="GO:0008168">
    <property type="term" value="F:methyltransferase activity"/>
    <property type="evidence" value="ECO:0007669"/>
    <property type="project" value="UniProtKB-KW"/>
</dbReference>
<evidence type="ECO:0000313" key="4">
    <source>
        <dbReference type="EMBL" id="NCI49023.1"/>
    </source>
</evidence>
<dbReference type="CDD" id="cd02440">
    <property type="entry name" value="AdoMet_MTases"/>
    <property type="match status" value="1"/>
</dbReference>
<reference evidence="4 5" key="1">
    <citation type="submission" date="2020-01" db="EMBL/GenBank/DDBJ databases">
        <title>Genome analysis.</title>
        <authorList>
            <person name="Wu S."/>
            <person name="Wang G."/>
        </authorList>
    </citation>
    <scope>NUCLEOTIDE SEQUENCE [LARGE SCALE GENOMIC DNA]</scope>
    <source>
        <strain evidence="4 5">SYL130</strain>
    </source>
</reference>
<dbReference type="Proteomes" id="UP000753802">
    <property type="component" value="Unassembled WGS sequence"/>
</dbReference>
<evidence type="ECO:0000256" key="1">
    <source>
        <dbReference type="ARBA" id="ARBA00022679"/>
    </source>
</evidence>
<comment type="caution">
    <text evidence="4">The sequence shown here is derived from an EMBL/GenBank/DDBJ whole genome shotgun (WGS) entry which is preliminary data.</text>
</comment>
<dbReference type="PIRSF" id="PIRSF006325">
    <property type="entry name" value="MeTrfase_bac"/>
    <property type="match status" value="1"/>
</dbReference>
<feature type="domain" description="Methyltransferase" evidence="3">
    <location>
        <begin position="57"/>
        <end position="155"/>
    </location>
</feature>
<keyword evidence="5" id="KW-1185">Reference proteome</keyword>
<dbReference type="Gene3D" id="3.40.50.150">
    <property type="entry name" value="Vaccinia Virus protein VP39"/>
    <property type="match status" value="1"/>
</dbReference>
<accession>A0ABW9ZPK9</accession>
<evidence type="ECO:0000259" key="3">
    <source>
        <dbReference type="Pfam" id="PF13649"/>
    </source>
</evidence>
<evidence type="ECO:0000256" key="2">
    <source>
        <dbReference type="ARBA" id="ARBA00022691"/>
    </source>
</evidence>
<dbReference type="SUPFAM" id="SSF53335">
    <property type="entry name" value="S-adenosyl-L-methionine-dependent methyltransferases"/>
    <property type="match status" value="1"/>
</dbReference>
<dbReference type="EMBL" id="JAACJS010000002">
    <property type="protein sequence ID" value="NCI49023.1"/>
    <property type="molecule type" value="Genomic_DNA"/>
</dbReference>
<dbReference type="InterPro" id="IPR041698">
    <property type="entry name" value="Methyltransf_25"/>
</dbReference>
<dbReference type="RefSeq" id="WP_161817323.1">
    <property type="nucleotide sequence ID" value="NZ_JAACJS010000002.1"/>
</dbReference>
<proteinExistence type="predicted"/>
<dbReference type="InterPro" id="IPR005271">
    <property type="entry name" value="CmoA"/>
</dbReference>
<dbReference type="InterPro" id="IPR029063">
    <property type="entry name" value="SAM-dependent_MTases_sf"/>
</dbReference>
<keyword evidence="4" id="KW-0489">Methyltransferase</keyword>
<dbReference type="Pfam" id="PF13649">
    <property type="entry name" value="Methyltransf_25"/>
    <property type="match status" value="1"/>
</dbReference>
<sequence length="239" mass="27176">MAKAGDNITASNANWKFSGEMVDAFDDHVSKSVPLYNEGHAQICQFSDYFIKKDSTVYELGCSTGTLTFKLFNHTNHKQAKFIGYDIEADMVAKANEKLATIGAGTNIKFEAADITLVDFEPSDLVVCYYTLQFVHPKERQYLVNRIYEALNWGGAFILFEKVRYPDARFQDIITTLYNDYKLERGYSYEEIVTKTRSLKGILEPFSSNANVDMLKRAGFVDICSIQKFLCFEGFLAIK</sequence>
<dbReference type="PANTHER" id="PTHR43861:SF2">
    <property type="entry name" value="CARBOXY-S-ADENOSYL-L-METHIONINE SYNTHASE"/>
    <property type="match status" value="1"/>
</dbReference>
<keyword evidence="2" id="KW-0949">S-adenosyl-L-methionine</keyword>
<dbReference type="PANTHER" id="PTHR43861">
    <property type="entry name" value="TRANS-ACONITATE 2-METHYLTRANSFERASE-RELATED"/>
    <property type="match status" value="1"/>
</dbReference>
<name>A0ABW9ZPK9_9BACT</name>
<gene>
    <name evidence="4" type="ORF">GWC95_03760</name>
</gene>
<dbReference type="GO" id="GO:0032259">
    <property type="term" value="P:methylation"/>
    <property type="evidence" value="ECO:0007669"/>
    <property type="project" value="UniProtKB-KW"/>
</dbReference>
<evidence type="ECO:0000313" key="5">
    <source>
        <dbReference type="Proteomes" id="UP000753802"/>
    </source>
</evidence>
<protein>
    <submittedName>
        <fullName evidence="4">Methyltransferase domain-containing protein</fullName>
    </submittedName>
</protein>
<keyword evidence="1" id="KW-0808">Transferase</keyword>